<keyword evidence="4" id="KW-0833">Ubl conjugation pathway</keyword>
<keyword evidence="5" id="KW-0813">Transport</keyword>
<evidence type="ECO:0000256" key="1">
    <source>
        <dbReference type="ARBA" id="ARBA00005696"/>
    </source>
</evidence>
<dbReference type="Proteomes" id="UP000244855">
    <property type="component" value="Unassembled WGS sequence"/>
</dbReference>
<evidence type="ECO:0000256" key="4">
    <source>
        <dbReference type="ARBA" id="ARBA00022786"/>
    </source>
</evidence>
<dbReference type="PANTHER" id="PTHR14957:SF1">
    <property type="entry name" value="UBIQUITIN-LIKE-CONJUGATING ENZYME ATG10"/>
    <property type="match status" value="1"/>
</dbReference>
<dbReference type="InterPro" id="IPR007135">
    <property type="entry name" value="Atg3/Atg10"/>
</dbReference>
<evidence type="ECO:0000256" key="7">
    <source>
        <dbReference type="ARBA" id="ARBA00029833"/>
    </source>
</evidence>
<dbReference type="GO" id="GO:0005829">
    <property type="term" value="C:cytosol"/>
    <property type="evidence" value="ECO:0007669"/>
    <property type="project" value="TreeGrafter"/>
</dbReference>
<dbReference type="Gene3D" id="3.30.1460.50">
    <property type="match status" value="1"/>
</dbReference>
<keyword evidence="6" id="KW-0072">Autophagy</keyword>
<accession>A0A2V1DKX4</accession>
<feature type="region of interest" description="Disordered" evidence="8">
    <location>
        <begin position="67"/>
        <end position="95"/>
    </location>
</feature>
<reference evidence="9 10" key="1">
    <citation type="journal article" date="2018" name="Sci. Rep.">
        <title>Comparative genomics provides insights into the lifestyle and reveals functional heterogeneity of dark septate endophytic fungi.</title>
        <authorList>
            <person name="Knapp D.G."/>
            <person name="Nemeth J.B."/>
            <person name="Barry K."/>
            <person name="Hainaut M."/>
            <person name="Henrissat B."/>
            <person name="Johnson J."/>
            <person name="Kuo A."/>
            <person name="Lim J.H.P."/>
            <person name="Lipzen A."/>
            <person name="Nolan M."/>
            <person name="Ohm R.A."/>
            <person name="Tamas L."/>
            <person name="Grigoriev I.V."/>
            <person name="Spatafora J.W."/>
            <person name="Nagy L.G."/>
            <person name="Kovacs G.M."/>
        </authorList>
    </citation>
    <scope>NUCLEOTIDE SEQUENCE [LARGE SCALE GENOMIC DNA]</scope>
    <source>
        <strain evidence="9 10">DSE2036</strain>
    </source>
</reference>
<sequence>MELVKNFPYLTISEFSSAISSLQSLFYRIPPSPKESGENPWLSVDIIQEHGTHYLRITKSLCTHTHTRERTSLTQGKHDQVTKQPQSSSSSDREVQVVEEYDADDQIILDNKNPQPLICYDIMLSPTYSVPVLYFSVKDVAHRYPPTMRVLYDHVIPQGYAEQTKEGSGVLGGVTVADHPITNAPVYFIHPCKTASVLQASTSFISPHNESARLDHLSYLILWIGAMGKYVGLDVPIDLGTAVKREKEEGNGTT</sequence>
<evidence type="ECO:0000256" key="8">
    <source>
        <dbReference type="SAM" id="MobiDB-lite"/>
    </source>
</evidence>
<dbReference type="GO" id="GO:0000045">
    <property type="term" value="P:autophagosome assembly"/>
    <property type="evidence" value="ECO:0007669"/>
    <property type="project" value="TreeGrafter"/>
</dbReference>
<dbReference type="EMBL" id="KZ805428">
    <property type="protein sequence ID" value="PVH97784.1"/>
    <property type="molecule type" value="Genomic_DNA"/>
</dbReference>
<comment type="similarity">
    <text evidence="1">Belongs to the ATG10 family.</text>
</comment>
<dbReference type="OrthoDB" id="4089664at2759"/>
<feature type="compositionally biased region" description="Basic and acidic residues" evidence="8">
    <location>
        <begin position="67"/>
        <end position="81"/>
    </location>
</feature>
<dbReference type="AlphaFoldDB" id="A0A2V1DKX4"/>
<evidence type="ECO:0000256" key="5">
    <source>
        <dbReference type="ARBA" id="ARBA00022927"/>
    </source>
</evidence>
<protein>
    <recommendedName>
        <fullName evidence="2">Ubiquitin-like-conjugating enzyme ATG10</fullName>
    </recommendedName>
    <alternativeName>
        <fullName evidence="7">Autophagy-related protein 10</fullName>
    </alternativeName>
</protein>
<dbReference type="GO" id="GO:0000422">
    <property type="term" value="P:autophagy of mitochondrion"/>
    <property type="evidence" value="ECO:0007669"/>
    <property type="project" value="TreeGrafter"/>
</dbReference>
<keyword evidence="10" id="KW-1185">Reference proteome</keyword>
<evidence type="ECO:0000313" key="9">
    <source>
        <dbReference type="EMBL" id="PVH97784.1"/>
    </source>
</evidence>
<dbReference type="Pfam" id="PF03987">
    <property type="entry name" value="Autophagy_act_C"/>
    <property type="match status" value="1"/>
</dbReference>
<organism evidence="9 10">
    <name type="scientific">Periconia macrospinosa</name>
    <dbReference type="NCBI Taxonomy" id="97972"/>
    <lineage>
        <taxon>Eukaryota</taxon>
        <taxon>Fungi</taxon>
        <taxon>Dikarya</taxon>
        <taxon>Ascomycota</taxon>
        <taxon>Pezizomycotina</taxon>
        <taxon>Dothideomycetes</taxon>
        <taxon>Pleosporomycetidae</taxon>
        <taxon>Pleosporales</taxon>
        <taxon>Massarineae</taxon>
        <taxon>Periconiaceae</taxon>
        <taxon>Periconia</taxon>
    </lineage>
</organism>
<evidence type="ECO:0000256" key="3">
    <source>
        <dbReference type="ARBA" id="ARBA00022679"/>
    </source>
</evidence>
<dbReference type="STRING" id="97972.A0A2V1DKX4"/>
<gene>
    <name evidence="9" type="ORF">DM02DRAFT_673856</name>
</gene>
<dbReference type="GO" id="GO:0015031">
    <property type="term" value="P:protein transport"/>
    <property type="evidence" value="ECO:0007669"/>
    <property type="project" value="UniProtKB-KW"/>
</dbReference>
<proteinExistence type="inferred from homology"/>
<dbReference type="GO" id="GO:0032446">
    <property type="term" value="P:protein modification by small protein conjugation"/>
    <property type="evidence" value="ECO:0007669"/>
    <property type="project" value="TreeGrafter"/>
</dbReference>
<keyword evidence="3" id="KW-0808">Transferase</keyword>
<evidence type="ECO:0000256" key="2">
    <source>
        <dbReference type="ARBA" id="ARBA00021099"/>
    </source>
</evidence>
<dbReference type="GO" id="GO:0061651">
    <property type="term" value="F:Atg12 conjugating enzyme activity"/>
    <property type="evidence" value="ECO:0007669"/>
    <property type="project" value="TreeGrafter"/>
</dbReference>
<dbReference type="PANTHER" id="PTHR14957">
    <property type="entry name" value="UBIQUITIN-LIKE-CONJUGATING ENZYME ATG10"/>
    <property type="match status" value="1"/>
</dbReference>
<keyword evidence="5" id="KW-0653">Protein transport</keyword>
<evidence type="ECO:0000313" key="10">
    <source>
        <dbReference type="Proteomes" id="UP000244855"/>
    </source>
</evidence>
<evidence type="ECO:0000256" key="6">
    <source>
        <dbReference type="ARBA" id="ARBA00023006"/>
    </source>
</evidence>
<name>A0A2V1DKX4_9PLEO</name>